<reference evidence="6 7" key="1">
    <citation type="submission" date="2019-09" db="EMBL/GenBank/DDBJ databases">
        <title>Isolation and complete genome sequencing of Methylocystis species.</title>
        <authorList>
            <person name="Rumah B.L."/>
            <person name="Stead C.E."/>
            <person name="Stevens B.C."/>
            <person name="Minton N.P."/>
            <person name="Grosse-Honebrink A."/>
            <person name="Zhang Y."/>
        </authorList>
    </citation>
    <scope>NUCLEOTIDE SEQUENCE [LARGE SCALE GENOMIC DNA]</scope>
    <source>
        <strain evidence="6 7">BRCS2</strain>
    </source>
</reference>
<dbReference type="SUPFAM" id="SSF46626">
    <property type="entry name" value="Cytochrome c"/>
    <property type="match status" value="1"/>
</dbReference>
<dbReference type="GO" id="GO:0046872">
    <property type="term" value="F:metal ion binding"/>
    <property type="evidence" value="ECO:0007669"/>
    <property type="project" value="UniProtKB-KW"/>
</dbReference>
<evidence type="ECO:0000259" key="5">
    <source>
        <dbReference type="Pfam" id="PF21342"/>
    </source>
</evidence>
<dbReference type="GO" id="GO:0020037">
    <property type="term" value="F:heme binding"/>
    <property type="evidence" value="ECO:0007669"/>
    <property type="project" value="InterPro"/>
</dbReference>
<evidence type="ECO:0000256" key="1">
    <source>
        <dbReference type="ARBA" id="ARBA00022617"/>
    </source>
</evidence>
<dbReference type="Pfam" id="PF21342">
    <property type="entry name" value="SoxA-TsdA_cyt-c"/>
    <property type="match status" value="1"/>
</dbReference>
<dbReference type="EMBL" id="CP044331">
    <property type="protein sequence ID" value="QGM98966.1"/>
    <property type="molecule type" value="Genomic_DNA"/>
</dbReference>
<evidence type="ECO:0000256" key="2">
    <source>
        <dbReference type="ARBA" id="ARBA00022723"/>
    </source>
</evidence>
<proteinExistence type="predicted"/>
<evidence type="ECO:0000313" key="6">
    <source>
        <dbReference type="EMBL" id="QGM98966.1"/>
    </source>
</evidence>
<keyword evidence="4" id="KW-0732">Signal</keyword>
<dbReference type="AlphaFoldDB" id="A0A6B8M8P0"/>
<dbReference type="GO" id="GO:0009055">
    <property type="term" value="F:electron transfer activity"/>
    <property type="evidence" value="ECO:0007669"/>
    <property type="project" value="InterPro"/>
</dbReference>
<keyword evidence="1" id="KW-0349">Heme</keyword>
<protein>
    <submittedName>
        <fullName evidence="6">Cytochrome C</fullName>
    </submittedName>
</protein>
<keyword evidence="2" id="KW-0479">Metal-binding</keyword>
<keyword evidence="7" id="KW-1185">Reference proteome</keyword>
<evidence type="ECO:0000313" key="7">
    <source>
        <dbReference type="Proteomes" id="UP000422569"/>
    </source>
</evidence>
<dbReference type="KEGG" id="mpar:F7D14_16720"/>
<feature type="chain" id="PRO_5025395449" evidence="4">
    <location>
        <begin position="22"/>
        <end position="132"/>
    </location>
</feature>
<feature type="domain" description="Cytochrome c" evidence="5">
    <location>
        <begin position="42"/>
        <end position="126"/>
    </location>
</feature>
<evidence type="ECO:0000256" key="3">
    <source>
        <dbReference type="ARBA" id="ARBA00023004"/>
    </source>
</evidence>
<keyword evidence="3" id="KW-0408">Iron</keyword>
<dbReference type="Proteomes" id="UP000422569">
    <property type="component" value="Chromosome"/>
</dbReference>
<sequence length="132" mass="14621">MRQQIAAVAFVMALTGTSALADEFKKTDVARWQEEYDSVAKKGRELWTSGAVGTNGVACAQCHPNAANTHPETYPKFQKQLGKVAQLWEMVNWCIRNPLQGQPLAADDPKMTALLAYIHSERRGVKLEPGKH</sequence>
<dbReference type="InterPro" id="IPR009056">
    <property type="entry name" value="Cyt_c-like_dom"/>
</dbReference>
<accession>A0A6B8M8P0</accession>
<dbReference type="RefSeq" id="WP_016921024.1">
    <property type="nucleotide sequence ID" value="NZ_CP044331.1"/>
</dbReference>
<dbReference type="InterPro" id="IPR036909">
    <property type="entry name" value="Cyt_c-like_dom_sf"/>
</dbReference>
<organism evidence="6 7">
    <name type="scientific">Methylocystis parvus</name>
    <dbReference type="NCBI Taxonomy" id="134"/>
    <lineage>
        <taxon>Bacteria</taxon>
        <taxon>Pseudomonadati</taxon>
        <taxon>Pseudomonadota</taxon>
        <taxon>Alphaproteobacteria</taxon>
        <taxon>Hyphomicrobiales</taxon>
        <taxon>Methylocystaceae</taxon>
        <taxon>Methylocystis</taxon>
    </lineage>
</organism>
<gene>
    <name evidence="6" type="ORF">F7D14_16720</name>
</gene>
<name>A0A6B8M8P0_9HYPH</name>
<feature type="signal peptide" evidence="4">
    <location>
        <begin position="1"/>
        <end position="21"/>
    </location>
</feature>
<evidence type="ECO:0000256" key="4">
    <source>
        <dbReference type="SAM" id="SignalP"/>
    </source>
</evidence>
<dbReference type="Gene3D" id="1.10.760.10">
    <property type="entry name" value="Cytochrome c-like domain"/>
    <property type="match status" value="1"/>
</dbReference>